<dbReference type="InterPro" id="IPR054467">
    <property type="entry name" value="YkoP-like_dom"/>
</dbReference>
<feature type="domain" description="YkoP-like" evidence="1">
    <location>
        <begin position="5"/>
        <end position="184"/>
    </location>
</feature>
<dbReference type="EMBL" id="JAUSTP010000029">
    <property type="protein sequence ID" value="MDQ0191015.1"/>
    <property type="molecule type" value="Genomic_DNA"/>
</dbReference>
<sequence>MARPMIQRLWLAWEALFRWCARVHPLVEGESHLFLVATRRYMGRPFTVDGVHVKRFERVIELHFNNEMLLEVLQSEHKSLVGSTVKLLREAKRSLPVLAAHLQSEKFQKERVLYGVTFIHRGVQQFGFHVIPLNSQWIEQMTTWHLRNIFKVVNPNAAQLLENHPDAFVPKLVAISKEQLLQRYLPVQTDVSQASDVPGHATV</sequence>
<proteinExistence type="predicted"/>
<dbReference type="RefSeq" id="WP_274455597.1">
    <property type="nucleotide sequence ID" value="NZ_CP067097.1"/>
</dbReference>
<evidence type="ECO:0000313" key="2">
    <source>
        <dbReference type="EMBL" id="MDQ0191015.1"/>
    </source>
</evidence>
<keyword evidence="3" id="KW-1185">Reference proteome</keyword>
<dbReference type="Pfam" id="PF22790">
    <property type="entry name" value="YkoP"/>
    <property type="match status" value="1"/>
</dbReference>
<protein>
    <recommendedName>
        <fullName evidence="1">YkoP-like domain-containing protein</fullName>
    </recommendedName>
</protein>
<evidence type="ECO:0000313" key="3">
    <source>
        <dbReference type="Proteomes" id="UP001232973"/>
    </source>
</evidence>
<accession>A0ABT9XLM1</accession>
<comment type="caution">
    <text evidence="2">The sequence shown here is derived from an EMBL/GenBank/DDBJ whole genome shotgun (WGS) entry which is preliminary data.</text>
</comment>
<organism evidence="2 3">
    <name type="scientific">Alicyclobacillus cycloheptanicus</name>
    <dbReference type="NCBI Taxonomy" id="1457"/>
    <lineage>
        <taxon>Bacteria</taxon>
        <taxon>Bacillati</taxon>
        <taxon>Bacillota</taxon>
        <taxon>Bacilli</taxon>
        <taxon>Bacillales</taxon>
        <taxon>Alicyclobacillaceae</taxon>
        <taxon>Alicyclobacillus</taxon>
    </lineage>
</organism>
<gene>
    <name evidence="2" type="ORF">J2S03_002882</name>
</gene>
<evidence type="ECO:0000259" key="1">
    <source>
        <dbReference type="Pfam" id="PF22790"/>
    </source>
</evidence>
<name>A0ABT9XLM1_9BACL</name>
<dbReference type="Proteomes" id="UP001232973">
    <property type="component" value="Unassembled WGS sequence"/>
</dbReference>
<reference evidence="2 3" key="1">
    <citation type="submission" date="2023-07" db="EMBL/GenBank/DDBJ databases">
        <title>Genomic Encyclopedia of Type Strains, Phase IV (KMG-IV): sequencing the most valuable type-strain genomes for metagenomic binning, comparative biology and taxonomic classification.</title>
        <authorList>
            <person name="Goeker M."/>
        </authorList>
    </citation>
    <scope>NUCLEOTIDE SEQUENCE [LARGE SCALE GENOMIC DNA]</scope>
    <source>
        <strain evidence="2 3">DSM 4006</strain>
    </source>
</reference>